<dbReference type="PROSITE" id="PS50846">
    <property type="entry name" value="HMA_2"/>
    <property type="match status" value="1"/>
</dbReference>
<dbReference type="InterPro" id="IPR006121">
    <property type="entry name" value="HMA_dom"/>
</dbReference>
<organism evidence="3 4">
    <name type="scientific">Candidatus Gottesmanbacteria bacterium RBG_16_37_8</name>
    <dbReference type="NCBI Taxonomy" id="1798371"/>
    <lineage>
        <taxon>Bacteria</taxon>
        <taxon>Candidatus Gottesmaniibacteriota</taxon>
    </lineage>
</organism>
<keyword evidence="1" id="KW-0479">Metal-binding</keyword>
<protein>
    <recommendedName>
        <fullName evidence="2">HMA domain-containing protein</fullName>
    </recommendedName>
</protein>
<dbReference type="CDD" id="cd00371">
    <property type="entry name" value="HMA"/>
    <property type="match status" value="1"/>
</dbReference>
<dbReference type="EMBL" id="MFJA01000012">
    <property type="protein sequence ID" value="OGG03838.1"/>
    <property type="molecule type" value="Genomic_DNA"/>
</dbReference>
<evidence type="ECO:0000259" key="2">
    <source>
        <dbReference type="PROSITE" id="PS50846"/>
    </source>
</evidence>
<accession>A0A1F5YUE9</accession>
<evidence type="ECO:0000313" key="4">
    <source>
        <dbReference type="Proteomes" id="UP000176665"/>
    </source>
</evidence>
<sequence>MNITTNFSVSGITCEACLKLIKRRVGVIAGVKDINVSLSGNASVIADRTIEIIEITKALEGTDYKVN</sequence>
<dbReference type="InterPro" id="IPR017969">
    <property type="entry name" value="Heavy-metal-associated_CS"/>
</dbReference>
<feature type="domain" description="HMA" evidence="2">
    <location>
        <begin position="3"/>
        <end position="67"/>
    </location>
</feature>
<proteinExistence type="predicted"/>
<dbReference type="GO" id="GO:0046872">
    <property type="term" value="F:metal ion binding"/>
    <property type="evidence" value="ECO:0007669"/>
    <property type="project" value="UniProtKB-KW"/>
</dbReference>
<gene>
    <name evidence="3" type="ORF">A2W14_04825</name>
</gene>
<dbReference type="InterPro" id="IPR036163">
    <property type="entry name" value="HMA_dom_sf"/>
</dbReference>
<dbReference type="Pfam" id="PF00403">
    <property type="entry name" value="HMA"/>
    <property type="match status" value="1"/>
</dbReference>
<dbReference type="AlphaFoldDB" id="A0A1F5YUE9"/>
<dbReference type="STRING" id="1798371.A2W14_04825"/>
<dbReference type="PROSITE" id="PS01047">
    <property type="entry name" value="HMA_1"/>
    <property type="match status" value="1"/>
</dbReference>
<evidence type="ECO:0000313" key="3">
    <source>
        <dbReference type="EMBL" id="OGG03838.1"/>
    </source>
</evidence>
<dbReference type="Gene3D" id="3.30.70.100">
    <property type="match status" value="1"/>
</dbReference>
<reference evidence="3 4" key="1">
    <citation type="journal article" date="2016" name="Nat. Commun.">
        <title>Thousands of microbial genomes shed light on interconnected biogeochemical processes in an aquifer system.</title>
        <authorList>
            <person name="Anantharaman K."/>
            <person name="Brown C.T."/>
            <person name="Hug L.A."/>
            <person name="Sharon I."/>
            <person name="Castelle C.J."/>
            <person name="Probst A.J."/>
            <person name="Thomas B.C."/>
            <person name="Singh A."/>
            <person name="Wilkins M.J."/>
            <person name="Karaoz U."/>
            <person name="Brodie E.L."/>
            <person name="Williams K.H."/>
            <person name="Hubbard S.S."/>
            <person name="Banfield J.F."/>
        </authorList>
    </citation>
    <scope>NUCLEOTIDE SEQUENCE [LARGE SCALE GENOMIC DNA]</scope>
</reference>
<name>A0A1F5YUE9_9BACT</name>
<dbReference type="Proteomes" id="UP000176665">
    <property type="component" value="Unassembled WGS sequence"/>
</dbReference>
<evidence type="ECO:0000256" key="1">
    <source>
        <dbReference type="ARBA" id="ARBA00022723"/>
    </source>
</evidence>
<dbReference type="SUPFAM" id="SSF55008">
    <property type="entry name" value="HMA, heavy metal-associated domain"/>
    <property type="match status" value="1"/>
</dbReference>
<comment type="caution">
    <text evidence="3">The sequence shown here is derived from an EMBL/GenBank/DDBJ whole genome shotgun (WGS) entry which is preliminary data.</text>
</comment>